<dbReference type="AlphaFoldDB" id="W8F174"/>
<keyword evidence="1" id="KW-0732">Signal</keyword>
<sequence>MRFLRFSALLGVLLGSLSLSKTVQAQRSPVPADSARRTERLLGQAVTRPRKAVVLALLLPGAGQVYNRRWWKLPLVYGALGGVGYGLHHYQTLYREYATGSRELDKGKTLPNLSGSNVSRELTTQAVDVGLSRYRTQRDTFIGYSGIVYGVIVLDALVDAHLHDFDVSENLALQLRPTLLPAATAGVTPGIQLRMALKASGQPKTTL</sequence>
<name>W8F174_9BACT</name>
<feature type="domain" description="DUF5683" evidence="2">
    <location>
        <begin position="47"/>
        <end position="196"/>
    </location>
</feature>
<organism evidence="3 4">
    <name type="scientific">Hymenobacter swuensis DY53</name>
    <dbReference type="NCBI Taxonomy" id="1227739"/>
    <lineage>
        <taxon>Bacteria</taxon>
        <taxon>Pseudomonadati</taxon>
        <taxon>Bacteroidota</taxon>
        <taxon>Cytophagia</taxon>
        <taxon>Cytophagales</taxon>
        <taxon>Hymenobacteraceae</taxon>
        <taxon>Hymenobacter</taxon>
    </lineage>
</organism>
<evidence type="ECO:0000313" key="3">
    <source>
        <dbReference type="EMBL" id="AHJ98653.1"/>
    </source>
</evidence>
<feature type="chain" id="PRO_5004910139" description="DUF5683 domain-containing protein" evidence="1">
    <location>
        <begin position="26"/>
        <end position="207"/>
    </location>
</feature>
<evidence type="ECO:0000313" key="4">
    <source>
        <dbReference type="Proteomes" id="UP000019423"/>
    </source>
</evidence>
<dbReference type="Proteomes" id="UP000019423">
    <property type="component" value="Chromosome"/>
</dbReference>
<dbReference type="STRING" id="1227739.Hsw_3058"/>
<proteinExistence type="predicted"/>
<gene>
    <name evidence="3" type="ORF">Hsw_3058</name>
</gene>
<dbReference type="KEGG" id="hsw:Hsw_3058"/>
<dbReference type="InterPro" id="IPR043738">
    <property type="entry name" value="DUF5683"/>
</dbReference>
<dbReference type="OrthoDB" id="9813910at2"/>
<dbReference type="Pfam" id="PF18935">
    <property type="entry name" value="DUF5683"/>
    <property type="match status" value="1"/>
</dbReference>
<accession>W8F174</accession>
<keyword evidence="4" id="KW-1185">Reference proteome</keyword>
<evidence type="ECO:0000259" key="2">
    <source>
        <dbReference type="Pfam" id="PF18935"/>
    </source>
</evidence>
<dbReference type="RefSeq" id="WP_044002767.1">
    <property type="nucleotide sequence ID" value="NZ_CP007145.1"/>
</dbReference>
<reference evidence="3 4" key="1">
    <citation type="submission" date="2014-01" db="EMBL/GenBank/DDBJ databases">
        <title>Complete genome sequence of ionizing-radiation resistance bacterium Hymenobacter swuensis DY53.</title>
        <authorList>
            <person name="Jung J.-H."/>
            <person name="Jeong S.-W."/>
            <person name="Joe M.-H."/>
            <person name="Cho y.-j."/>
            <person name="Kim M.-K."/>
            <person name="Lim S.-Y."/>
        </authorList>
    </citation>
    <scope>NUCLEOTIDE SEQUENCE [LARGE SCALE GENOMIC DNA]</scope>
    <source>
        <strain evidence="3 4">DY53</strain>
    </source>
</reference>
<dbReference type="PATRIC" id="fig|1227739.3.peg.3231"/>
<protein>
    <recommendedName>
        <fullName evidence="2">DUF5683 domain-containing protein</fullName>
    </recommendedName>
</protein>
<dbReference type="EMBL" id="CP007145">
    <property type="protein sequence ID" value="AHJ98653.1"/>
    <property type="molecule type" value="Genomic_DNA"/>
</dbReference>
<dbReference type="HOGENOM" id="CLU_060256_1_0_10"/>
<evidence type="ECO:0000256" key="1">
    <source>
        <dbReference type="SAM" id="SignalP"/>
    </source>
</evidence>
<feature type="signal peptide" evidence="1">
    <location>
        <begin position="1"/>
        <end position="25"/>
    </location>
</feature>
<dbReference type="eggNOG" id="ENOG502ZCD0">
    <property type="taxonomic scope" value="Bacteria"/>
</dbReference>